<evidence type="ECO:0000256" key="1">
    <source>
        <dbReference type="SAM" id="SignalP"/>
    </source>
</evidence>
<protein>
    <submittedName>
        <fullName evidence="2">Uncharacterized protein</fullName>
    </submittedName>
</protein>
<feature type="signal peptide" evidence="1">
    <location>
        <begin position="1"/>
        <end position="30"/>
    </location>
</feature>
<accession>A0ABN0AQD5</accession>
<evidence type="ECO:0000313" key="2">
    <source>
        <dbReference type="EMBL" id="EFK35309.1"/>
    </source>
</evidence>
<gene>
    <name evidence="2" type="ORF">HMPREF0204_14378</name>
</gene>
<name>A0ABN0AQD5_CHRGE</name>
<keyword evidence="1" id="KW-0732">Signal</keyword>
<dbReference type="EMBL" id="ACKQ02000007">
    <property type="protein sequence ID" value="EFK35309.1"/>
    <property type="molecule type" value="Genomic_DNA"/>
</dbReference>
<feature type="chain" id="PRO_5047158778" evidence="1">
    <location>
        <begin position="31"/>
        <end position="347"/>
    </location>
</feature>
<comment type="caution">
    <text evidence="2">The sequence shown here is derived from an EMBL/GenBank/DDBJ whole genome shotgun (WGS) entry which is preliminary data.</text>
</comment>
<sequence>MINTLMLKKIMKPKTVAALLLLSLAVISCKKDEKKTVATETKITNDTIKTTKAEEKIDYSDFNIFNLSVMSSAEKDSDIDIFISVSDIYKGAQPVPESILKNHKQMTYEELQHFDLDAPSRKKLLNGIHLTENDSLYIYEYWSNKLQRMPVSQLKAVAYLSPYSDSEDLDPDAYMMGFQVTTHQKTTEYDRYINAIAYFGNKNPFVENKMKAVKWQKAGADISKKYFKHSKLTQGNTYQTKYENMTYYLQDYLEEGNTVERRLAVINDHQEKIAEKTFSLAESDGGEFLPLYGIDTDEANIFQYTGYLFKGKPPVIFGFIAKSFGCPSISFLDKNEKDFWINCDNRH</sequence>
<proteinExistence type="predicted"/>
<reference evidence="2" key="1">
    <citation type="submission" date="2010-06" db="EMBL/GenBank/DDBJ databases">
        <authorList>
            <person name="Muzny D."/>
            <person name="Qin X."/>
            <person name="Buhay C."/>
            <person name="Dugan-Rocha S."/>
            <person name="Ding Y."/>
            <person name="Chen G."/>
            <person name="Hawes A."/>
            <person name="Holder M."/>
            <person name="Jhangiani S."/>
            <person name="Johnson A."/>
            <person name="Khan Z."/>
            <person name="Li Z."/>
            <person name="Liu W."/>
            <person name="Liu X."/>
            <person name="Perez L."/>
            <person name="Shen H."/>
            <person name="Wang Q."/>
            <person name="Watt J."/>
            <person name="Xi L."/>
            <person name="Xin Y."/>
            <person name="Zhou J."/>
            <person name="Deng J."/>
            <person name="Jiang H."/>
            <person name="Liu Y."/>
            <person name="Qu J."/>
            <person name="Song X.-Z."/>
            <person name="Zhang L."/>
            <person name="Villasana D."/>
            <person name="Johnson A."/>
            <person name="Liu J."/>
            <person name="Liyanage D."/>
            <person name="Lorensuhewa L."/>
            <person name="Robinson T."/>
            <person name="Song A."/>
            <person name="Song B.-B."/>
            <person name="Dinh H."/>
            <person name="Thornton R."/>
            <person name="Coyle M."/>
            <person name="Francisco L."/>
            <person name="Jackson L."/>
            <person name="Javaid M."/>
            <person name="Korchina V."/>
            <person name="Kovar C."/>
            <person name="Mata R."/>
            <person name="Mathew T."/>
            <person name="Ngo R."/>
            <person name="Nguyen L."/>
            <person name="Nguyen N."/>
            <person name="Okwuonu G."/>
            <person name="Ongeri F."/>
            <person name="Pham C."/>
            <person name="Simmons D."/>
            <person name="Wilczek-Boney K."/>
            <person name="Hale W."/>
            <person name="Jakkamsetti A."/>
            <person name="Pham P."/>
            <person name="Ruth R."/>
            <person name="San Lucas F."/>
            <person name="Warren J."/>
            <person name="Zhang J."/>
            <person name="Zhao Z."/>
            <person name="Zhou C."/>
            <person name="Zhu D."/>
            <person name="Lee S."/>
            <person name="Bess C."/>
            <person name="Blankenburg K."/>
            <person name="Forbes L."/>
            <person name="Fu Q."/>
            <person name="Gubbala S."/>
            <person name="Hirani K."/>
            <person name="Jayaseelan J.C."/>
            <person name="Lara F."/>
            <person name="Munidasa M."/>
            <person name="Palculict T."/>
            <person name="Patil S."/>
            <person name="Pu L.-L."/>
            <person name="Saada N."/>
            <person name="Tang L."/>
            <person name="Weissenberger G."/>
            <person name="Zhu Y."/>
            <person name="Hemphill L."/>
            <person name="Shang Y."/>
            <person name="Youmans B."/>
            <person name="Ayvaz T."/>
            <person name="Ross M."/>
            <person name="Santibanez J."/>
            <person name="Aqrawi P."/>
            <person name="Gross S."/>
            <person name="Joshi V."/>
            <person name="Fowler G."/>
            <person name="Nazareth L."/>
            <person name="Reid J."/>
            <person name="Worley K."/>
            <person name="Petrosino J."/>
            <person name="Highlander S."/>
            <person name="Gibbs R."/>
        </authorList>
    </citation>
    <scope>NUCLEOTIDE SEQUENCE [LARGE SCALE GENOMIC DNA]</scope>
    <source>
        <strain evidence="2">ATCC 35910</strain>
    </source>
</reference>
<evidence type="ECO:0000313" key="3">
    <source>
        <dbReference type="Proteomes" id="UP000002969"/>
    </source>
</evidence>
<keyword evidence="3" id="KW-1185">Reference proteome</keyword>
<organism evidence="2 3">
    <name type="scientific">Chryseobacterium gleum ATCC 35910</name>
    <dbReference type="NCBI Taxonomy" id="525257"/>
    <lineage>
        <taxon>Bacteria</taxon>
        <taxon>Pseudomonadati</taxon>
        <taxon>Bacteroidota</taxon>
        <taxon>Flavobacteriia</taxon>
        <taxon>Flavobacteriales</taxon>
        <taxon>Weeksellaceae</taxon>
        <taxon>Chryseobacterium group</taxon>
        <taxon>Chryseobacterium</taxon>
    </lineage>
</organism>
<dbReference type="Proteomes" id="UP000002969">
    <property type="component" value="Unassembled WGS sequence"/>
</dbReference>